<reference evidence="14" key="1">
    <citation type="submission" date="2025-08" db="UniProtKB">
        <authorList>
            <consortium name="Ensembl"/>
        </authorList>
    </citation>
    <scope>IDENTIFICATION</scope>
</reference>
<evidence type="ECO:0000256" key="10">
    <source>
        <dbReference type="ARBA" id="ARBA00023319"/>
    </source>
</evidence>
<keyword evidence="7" id="KW-1015">Disulfide bond</keyword>
<keyword evidence="15" id="KW-1185">Reference proteome</keyword>
<keyword evidence="9" id="KW-0325">Glycoprotein</keyword>
<evidence type="ECO:0000259" key="13">
    <source>
        <dbReference type="PROSITE" id="PS50835"/>
    </source>
</evidence>
<dbReference type="GO" id="GO:0042130">
    <property type="term" value="P:negative regulation of T cell proliferation"/>
    <property type="evidence" value="ECO:0007669"/>
    <property type="project" value="TreeGrafter"/>
</dbReference>
<feature type="domain" description="Ig-like" evidence="13">
    <location>
        <begin position="204"/>
        <end position="291"/>
    </location>
</feature>
<dbReference type="InterPro" id="IPR003599">
    <property type="entry name" value="Ig_sub"/>
</dbReference>
<evidence type="ECO:0000256" key="1">
    <source>
        <dbReference type="ARBA" id="ARBA00004251"/>
    </source>
</evidence>
<keyword evidence="6 11" id="KW-0472">Membrane</keyword>
<evidence type="ECO:0000256" key="12">
    <source>
        <dbReference type="SAM" id="SignalP"/>
    </source>
</evidence>
<organism evidence="14 15">
    <name type="scientific">Cyprinus carpio carpio</name>
    <dbReference type="NCBI Taxonomy" id="630221"/>
    <lineage>
        <taxon>Eukaryota</taxon>
        <taxon>Metazoa</taxon>
        <taxon>Chordata</taxon>
        <taxon>Craniata</taxon>
        <taxon>Vertebrata</taxon>
        <taxon>Euteleostomi</taxon>
        <taxon>Actinopterygii</taxon>
        <taxon>Neopterygii</taxon>
        <taxon>Teleostei</taxon>
        <taxon>Ostariophysi</taxon>
        <taxon>Cypriniformes</taxon>
        <taxon>Cyprinidae</taxon>
        <taxon>Cyprininae</taxon>
        <taxon>Cyprinus</taxon>
    </lineage>
</organism>
<evidence type="ECO:0000256" key="5">
    <source>
        <dbReference type="ARBA" id="ARBA00022989"/>
    </source>
</evidence>
<dbReference type="InterPro" id="IPR013106">
    <property type="entry name" value="Ig_V-set"/>
</dbReference>
<evidence type="ECO:0000256" key="6">
    <source>
        <dbReference type="ARBA" id="ARBA00023136"/>
    </source>
</evidence>
<dbReference type="InterPro" id="IPR013783">
    <property type="entry name" value="Ig-like_fold"/>
</dbReference>
<dbReference type="AlphaFoldDB" id="A0A9J8BB44"/>
<sequence length="305" mass="35210">MVNILVILTEILLILFLTDLLTWCQVAEILTNQITDLGQSVTINCGLDLKEVTWFVLNLPDPPVLILRSFSNPPATFYFNNRFRQKYSVQPKHNLFLNNVSIDELGVYYCTNIDRTAQFSNGIRLDRTTRILGRFTLHNCSLHILHRHTDIDIDIQVMMIFIFIIFDMTLSCLFSQLILINCILFLITSLFSVSLQETVVGFTGDSAVLNCSSKERQDIDVLWTFNYTQIVFDIIDGQVSVEGQDPQYKNRVESFPEEYLRGNFSIKLNNLQHTDAGNYTCYIVKKESVIKSVELFIKVLTYVRF</sequence>
<dbReference type="Ensembl" id="ENSCCRT00000143861.1">
    <property type="protein sequence ID" value="ENSCCRP00000154999.1"/>
    <property type="gene ID" value="ENSCCRG00000080703.1"/>
</dbReference>
<evidence type="ECO:0000256" key="7">
    <source>
        <dbReference type="ARBA" id="ARBA00023157"/>
    </source>
</evidence>
<evidence type="ECO:0000256" key="11">
    <source>
        <dbReference type="SAM" id="Phobius"/>
    </source>
</evidence>
<dbReference type="PROSITE" id="PS50835">
    <property type="entry name" value="IG_LIKE"/>
    <property type="match status" value="1"/>
</dbReference>
<name>A0A9J8BB44_CYPCA</name>
<evidence type="ECO:0000313" key="14">
    <source>
        <dbReference type="Ensembl" id="ENSCCRP00000154999.1"/>
    </source>
</evidence>
<dbReference type="Pfam" id="PF07686">
    <property type="entry name" value="V-set"/>
    <property type="match status" value="1"/>
</dbReference>
<keyword evidence="4 12" id="KW-0732">Signal</keyword>
<dbReference type="FunFam" id="2.60.40.10:FF:000142">
    <property type="entry name" value="V-set domain-containing T-cell activation inhibitor 1"/>
    <property type="match status" value="1"/>
</dbReference>
<dbReference type="GO" id="GO:0031295">
    <property type="term" value="P:T cell costimulation"/>
    <property type="evidence" value="ECO:0007669"/>
    <property type="project" value="TreeGrafter"/>
</dbReference>
<dbReference type="GO" id="GO:0009897">
    <property type="term" value="C:external side of plasma membrane"/>
    <property type="evidence" value="ECO:0007669"/>
    <property type="project" value="TreeGrafter"/>
</dbReference>
<feature type="transmembrane region" description="Helical" evidence="11">
    <location>
        <begin position="157"/>
        <end position="187"/>
    </location>
</feature>
<dbReference type="Proteomes" id="UP001108240">
    <property type="component" value="Unplaced"/>
</dbReference>
<proteinExistence type="predicted"/>
<keyword evidence="3 11" id="KW-0812">Transmembrane</keyword>
<feature type="signal peptide" evidence="12">
    <location>
        <begin position="1"/>
        <end position="24"/>
    </location>
</feature>
<dbReference type="SMART" id="SM00409">
    <property type="entry name" value="IG"/>
    <property type="match status" value="2"/>
</dbReference>
<dbReference type="GO" id="GO:0071222">
    <property type="term" value="P:cellular response to lipopolysaccharide"/>
    <property type="evidence" value="ECO:0007669"/>
    <property type="project" value="TreeGrafter"/>
</dbReference>
<evidence type="ECO:0000256" key="2">
    <source>
        <dbReference type="ARBA" id="ARBA00022475"/>
    </source>
</evidence>
<reference evidence="14" key="2">
    <citation type="submission" date="2025-09" db="UniProtKB">
        <authorList>
            <consortium name="Ensembl"/>
        </authorList>
    </citation>
    <scope>IDENTIFICATION</scope>
</reference>
<evidence type="ECO:0000256" key="8">
    <source>
        <dbReference type="ARBA" id="ARBA00023170"/>
    </source>
</evidence>
<dbReference type="GO" id="GO:0006955">
    <property type="term" value="P:immune response"/>
    <property type="evidence" value="ECO:0007669"/>
    <property type="project" value="TreeGrafter"/>
</dbReference>
<keyword evidence="5 11" id="KW-1133">Transmembrane helix</keyword>
<protein>
    <recommendedName>
        <fullName evidence="13">Ig-like domain-containing protein</fullName>
    </recommendedName>
</protein>
<feature type="chain" id="PRO_5039902438" description="Ig-like domain-containing protein" evidence="12">
    <location>
        <begin position="25"/>
        <end position="305"/>
    </location>
</feature>
<accession>A0A9J8BB44</accession>
<dbReference type="GO" id="GO:0042102">
    <property type="term" value="P:positive regulation of T cell proliferation"/>
    <property type="evidence" value="ECO:0007669"/>
    <property type="project" value="TreeGrafter"/>
</dbReference>
<dbReference type="Gene3D" id="2.60.40.10">
    <property type="entry name" value="Immunoglobulins"/>
    <property type="match status" value="2"/>
</dbReference>
<dbReference type="OMA" id="NIESAYW"/>
<dbReference type="GO" id="GO:0007166">
    <property type="term" value="P:cell surface receptor signaling pathway"/>
    <property type="evidence" value="ECO:0007669"/>
    <property type="project" value="TreeGrafter"/>
</dbReference>
<comment type="subcellular location">
    <subcellularLocation>
        <location evidence="1">Cell membrane</location>
        <topology evidence="1">Single-pass type I membrane protein</topology>
    </subcellularLocation>
</comment>
<dbReference type="PANTHER" id="PTHR25466:SF14">
    <property type="entry name" value="BUTYROPHILIN SUBFAMILY 2 MEMBER A2-LIKE-RELATED"/>
    <property type="match status" value="1"/>
</dbReference>
<dbReference type="GeneTree" id="ENSGT01060000250800"/>
<dbReference type="InterPro" id="IPR007110">
    <property type="entry name" value="Ig-like_dom"/>
</dbReference>
<evidence type="ECO:0000256" key="9">
    <source>
        <dbReference type="ARBA" id="ARBA00023180"/>
    </source>
</evidence>
<keyword evidence="8" id="KW-0675">Receptor</keyword>
<evidence type="ECO:0000313" key="15">
    <source>
        <dbReference type="Proteomes" id="UP001108240"/>
    </source>
</evidence>
<evidence type="ECO:0000256" key="3">
    <source>
        <dbReference type="ARBA" id="ARBA00022692"/>
    </source>
</evidence>
<keyword evidence="2" id="KW-1003">Cell membrane</keyword>
<dbReference type="InterPro" id="IPR036179">
    <property type="entry name" value="Ig-like_dom_sf"/>
</dbReference>
<evidence type="ECO:0000256" key="4">
    <source>
        <dbReference type="ARBA" id="ARBA00022729"/>
    </source>
</evidence>
<keyword evidence="10" id="KW-0393">Immunoglobulin domain</keyword>
<dbReference type="InterPro" id="IPR051713">
    <property type="entry name" value="T-cell_Activation_Regulation"/>
</dbReference>
<dbReference type="PANTHER" id="PTHR25466">
    <property type="entry name" value="T-LYMPHOCYTE ACTIVATION ANTIGEN"/>
    <property type="match status" value="1"/>
</dbReference>
<dbReference type="SUPFAM" id="SSF48726">
    <property type="entry name" value="Immunoglobulin"/>
    <property type="match status" value="2"/>
</dbReference>